<gene>
    <name evidence="1" type="ORF">MLD38_014176</name>
</gene>
<keyword evidence="2" id="KW-1185">Reference proteome</keyword>
<name>A0ACB9RBB2_9MYRT</name>
<proteinExistence type="predicted"/>
<organism evidence="1 2">
    <name type="scientific">Melastoma candidum</name>
    <dbReference type="NCBI Taxonomy" id="119954"/>
    <lineage>
        <taxon>Eukaryota</taxon>
        <taxon>Viridiplantae</taxon>
        <taxon>Streptophyta</taxon>
        <taxon>Embryophyta</taxon>
        <taxon>Tracheophyta</taxon>
        <taxon>Spermatophyta</taxon>
        <taxon>Magnoliopsida</taxon>
        <taxon>eudicotyledons</taxon>
        <taxon>Gunneridae</taxon>
        <taxon>Pentapetalae</taxon>
        <taxon>rosids</taxon>
        <taxon>malvids</taxon>
        <taxon>Myrtales</taxon>
        <taxon>Melastomataceae</taxon>
        <taxon>Melastomatoideae</taxon>
        <taxon>Melastomateae</taxon>
        <taxon>Melastoma</taxon>
    </lineage>
</organism>
<dbReference type="EMBL" id="CM042883">
    <property type="protein sequence ID" value="KAI4376411.1"/>
    <property type="molecule type" value="Genomic_DNA"/>
</dbReference>
<comment type="caution">
    <text evidence="1">The sequence shown here is derived from an EMBL/GenBank/DDBJ whole genome shotgun (WGS) entry which is preliminary data.</text>
</comment>
<sequence length="88" mass="9755">MFLWDAWQDLTLIILIIAAVASLVLEIKTEGIKEGWYDGGSITFAVILVIVVTAVSDYRQMKLSIYEIVVGDVVPLNIGDQVPLNCWS</sequence>
<evidence type="ECO:0000313" key="1">
    <source>
        <dbReference type="EMBL" id="KAI4376411.1"/>
    </source>
</evidence>
<evidence type="ECO:0000313" key="2">
    <source>
        <dbReference type="Proteomes" id="UP001057402"/>
    </source>
</evidence>
<reference evidence="2" key="1">
    <citation type="journal article" date="2023" name="Front. Plant Sci.">
        <title>Chromosomal-level genome assembly of Melastoma candidum provides insights into trichome evolution.</title>
        <authorList>
            <person name="Zhong Y."/>
            <person name="Wu W."/>
            <person name="Sun C."/>
            <person name="Zou P."/>
            <person name="Liu Y."/>
            <person name="Dai S."/>
            <person name="Zhou R."/>
        </authorList>
    </citation>
    <scope>NUCLEOTIDE SEQUENCE [LARGE SCALE GENOMIC DNA]</scope>
</reference>
<dbReference type="Proteomes" id="UP001057402">
    <property type="component" value="Chromosome 4"/>
</dbReference>
<protein>
    <submittedName>
        <fullName evidence="1">Uncharacterized protein</fullName>
    </submittedName>
</protein>
<accession>A0ACB9RBB2</accession>